<protein>
    <recommendedName>
        <fullName evidence="4 10">2-dehydropantoate 2-reductase</fullName>
        <ecNumber evidence="3 10">1.1.1.169</ecNumber>
    </recommendedName>
    <alternativeName>
        <fullName evidence="8 10">Ketopantoate reductase</fullName>
    </alternativeName>
</protein>
<name>A0AAV5NLG0_9VIBR</name>
<feature type="domain" description="Ketopantoate reductase N-terminal" evidence="11">
    <location>
        <begin position="3"/>
        <end position="143"/>
    </location>
</feature>
<dbReference type="GO" id="GO:0008677">
    <property type="term" value="F:2-dehydropantoate 2-reductase activity"/>
    <property type="evidence" value="ECO:0007669"/>
    <property type="project" value="UniProtKB-EC"/>
</dbReference>
<proteinExistence type="inferred from homology"/>
<dbReference type="PANTHER" id="PTHR43765">
    <property type="entry name" value="2-DEHYDROPANTOATE 2-REDUCTASE-RELATED"/>
    <property type="match status" value="1"/>
</dbReference>
<comment type="catalytic activity">
    <reaction evidence="9 10">
        <text>(R)-pantoate + NADP(+) = 2-dehydropantoate + NADPH + H(+)</text>
        <dbReference type="Rhea" id="RHEA:16233"/>
        <dbReference type="ChEBI" id="CHEBI:11561"/>
        <dbReference type="ChEBI" id="CHEBI:15378"/>
        <dbReference type="ChEBI" id="CHEBI:15980"/>
        <dbReference type="ChEBI" id="CHEBI:57783"/>
        <dbReference type="ChEBI" id="CHEBI:58349"/>
        <dbReference type="EC" id="1.1.1.169"/>
    </reaction>
</comment>
<evidence type="ECO:0000256" key="5">
    <source>
        <dbReference type="ARBA" id="ARBA00022655"/>
    </source>
</evidence>
<sequence>MNIVILGPGAIGSLWAASLATAGHHVSLWTRNNKDTQRDLSLGDTPPVTFETNNLNALKHCDVVLVTVKAWQVQTALLPILSHLHPDTILLFLHNGMGAVDTLKSDIASFPVVIGTTTQAAYKPNVDQVIHTGIGQTQIGGFNSKGEKCEFLVEVLNHALPDVKWNPNIRQALWDKLAINCAINPLTGIHQCLNGNLSEPKFNTVLDEVTQEVVSVMHREGLEANFEVLREKVSTVIHATAKNHSSMQQDVFHQRKTEIEFITGYVIRVAAHHHIPVPANQALLDAILNIEKSWISS</sequence>
<comment type="caution">
    <text evidence="13">The sequence shown here is derived from an EMBL/GenBank/DDBJ whole genome shotgun (WGS) entry which is preliminary data.</text>
</comment>
<evidence type="ECO:0000256" key="8">
    <source>
        <dbReference type="ARBA" id="ARBA00032024"/>
    </source>
</evidence>
<dbReference type="SUPFAM" id="SSF48179">
    <property type="entry name" value="6-phosphogluconate dehydrogenase C-terminal domain-like"/>
    <property type="match status" value="1"/>
</dbReference>
<dbReference type="SUPFAM" id="SSF51735">
    <property type="entry name" value="NAD(P)-binding Rossmann-fold domains"/>
    <property type="match status" value="1"/>
</dbReference>
<organism evidence="13 14">
    <name type="scientific">Vibrio penaeicida</name>
    <dbReference type="NCBI Taxonomy" id="104609"/>
    <lineage>
        <taxon>Bacteria</taxon>
        <taxon>Pseudomonadati</taxon>
        <taxon>Pseudomonadota</taxon>
        <taxon>Gammaproteobacteria</taxon>
        <taxon>Vibrionales</taxon>
        <taxon>Vibrionaceae</taxon>
        <taxon>Vibrio</taxon>
    </lineage>
</organism>
<evidence type="ECO:0000256" key="3">
    <source>
        <dbReference type="ARBA" id="ARBA00013014"/>
    </source>
</evidence>
<dbReference type="InterPro" id="IPR008927">
    <property type="entry name" value="6-PGluconate_DH-like_C_sf"/>
</dbReference>
<dbReference type="NCBIfam" id="NF005087">
    <property type="entry name" value="PRK06522.1-1"/>
    <property type="match status" value="1"/>
</dbReference>
<keyword evidence="7 10" id="KW-0560">Oxidoreductase</keyword>
<dbReference type="Proteomes" id="UP001156690">
    <property type="component" value="Unassembled WGS sequence"/>
</dbReference>
<evidence type="ECO:0000259" key="11">
    <source>
        <dbReference type="Pfam" id="PF02558"/>
    </source>
</evidence>
<evidence type="ECO:0000256" key="9">
    <source>
        <dbReference type="ARBA" id="ARBA00048793"/>
    </source>
</evidence>
<keyword evidence="6 10" id="KW-0521">NADP</keyword>
<dbReference type="InterPro" id="IPR003710">
    <property type="entry name" value="ApbA"/>
</dbReference>
<dbReference type="Pfam" id="PF08546">
    <property type="entry name" value="ApbA_C"/>
    <property type="match status" value="1"/>
</dbReference>
<evidence type="ECO:0000256" key="4">
    <source>
        <dbReference type="ARBA" id="ARBA00019465"/>
    </source>
</evidence>
<dbReference type="InterPro" id="IPR036291">
    <property type="entry name" value="NAD(P)-bd_dom_sf"/>
</dbReference>
<evidence type="ECO:0000256" key="6">
    <source>
        <dbReference type="ARBA" id="ARBA00022857"/>
    </source>
</evidence>
<dbReference type="PANTHER" id="PTHR43765:SF2">
    <property type="entry name" value="2-DEHYDROPANTOATE 2-REDUCTASE"/>
    <property type="match status" value="1"/>
</dbReference>
<evidence type="ECO:0000256" key="2">
    <source>
        <dbReference type="ARBA" id="ARBA00007870"/>
    </source>
</evidence>
<dbReference type="NCBIfam" id="TIGR00745">
    <property type="entry name" value="apbA_panE"/>
    <property type="match status" value="1"/>
</dbReference>
<dbReference type="InterPro" id="IPR013752">
    <property type="entry name" value="KPA_reductase"/>
</dbReference>
<dbReference type="AlphaFoldDB" id="A0AAV5NLG0"/>
<dbReference type="Pfam" id="PF02558">
    <property type="entry name" value="ApbA"/>
    <property type="match status" value="1"/>
</dbReference>
<dbReference type="GO" id="GO:0005737">
    <property type="term" value="C:cytoplasm"/>
    <property type="evidence" value="ECO:0007669"/>
    <property type="project" value="TreeGrafter"/>
</dbReference>
<gene>
    <name evidence="13" type="primary">panE</name>
    <name evidence="13" type="ORF">GCM10007932_08300</name>
</gene>
<dbReference type="EC" id="1.1.1.169" evidence="3 10"/>
<accession>A0AAV5NLG0</accession>
<dbReference type="RefSeq" id="WP_126607887.1">
    <property type="nucleotide sequence ID" value="NZ_AP025144.1"/>
</dbReference>
<dbReference type="GO" id="GO:0015940">
    <property type="term" value="P:pantothenate biosynthetic process"/>
    <property type="evidence" value="ECO:0007669"/>
    <property type="project" value="UniProtKB-KW"/>
</dbReference>
<evidence type="ECO:0000313" key="14">
    <source>
        <dbReference type="Proteomes" id="UP001156690"/>
    </source>
</evidence>
<comment type="pathway">
    <text evidence="1 10">Cofactor biosynthesis; (R)-pantothenate biosynthesis; (R)-pantoate from 3-methyl-2-oxobutanoate: step 2/2.</text>
</comment>
<keyword evidence="14" id="KW-1185">Reference proteome</keyword>
<dbReference type="InterPro" id="IPR013328">
    <property type="entry name" value="6PGD_dom2"/>
</dbReference>
<reference evidence="14" key="1">
    <citation type="journal article" date="2019" name="Int. J. Syst. Evol. Microbiol.">
        <title>The Global Catalogue of Microorganisms (GCM) 10K type strain sequencing project: providing services to taxonomists for standard genome sequencing and annotation.</title>
        <authorList>
            <consortium name="The Broad Institute Genomics Platform"/>
            <consortium name="The Broad Institute Genome Sequencing Center for Infectious Disease"/>
            <person name="Wu L."/>
            <person name="Ma J."/>
        </authorList>
    </citation>
    <scope>NUCLEOTIDE SEQUENCE [LARGE SCALE GENOMIC DNA]</scope>
    <source>
        <strain evidence="14">NBRC 15640</strain>
    </source>
</reference>
<comment type="similarity">
    <text evidence="2 10">Belongs to the ketopantoate reductase family.</text>
</comment>
<feature type="domain" description="Ketopantoate reductase C-terminal" evidence="12">
    <location>
        <begin position="168"/>
        <end position="289"/>
    </location>
</feature>
<dbReference type="Gene3D" id="3.40.50.720">
    <property type="entry name" value="NAD(P)-binding Rossmann-like Domain"/>
    <property type="match status" value="1"/>
</dbReference>
<evidence type="ECO:0000256" key="7">
    <source>
        <dbReference type="ARBA" id="ARBA00023002"/>
    </source>
</evidence>
<evidence type="ECO:0000259" key="12">
    <source>
        <dbReference type="Pfam" id="PF08546"/>
    </source>
</evidence>
<comment type="function">
    <text evidence="10">Catalyzes the NADPH-dependent reduction of ketopantoate into pantoic acid.</text>
</comment>
<keyword evidence="5 10" id="KW-0566">Pantothenate biosynthesis</keyword>
<evidence type="ECO:0000313" key="13">
    <source>
        <dbReference type="EMBL" id="GLQ71470.1"/>
    </source>
</evidence>
<dbReference type="EMBL" id="BSNX01000007">
    <property type="protein sequence ID" value="GLQ71470.1"/>
    <property type="molecule type" value="Genomic_DNA"/>
</dbReference>
<dbReference type="InterPro" id="IPR050838">
    <property type="entry name" value="Ketopantoate_reductase"/>
</dbReference>
<evidence type="ECO:0000256" key="1">
    <source>
        <dbReference type="ARBA" id="ARBA00004994"/>
    </source>
</evidence>
<dbReference type="Gene3D" id="1.10.1040.10">
    <property type="entry name" value="N-(1-d-carboxylethyl)-l-norvaline Dehydrogenase, domain 2"/>
    <property type="match status" value="1"/>
</dbReference>
<dbReference type="GO" id="GO:0050661">
    <property type="term" value="F:NADP binding"/>
    <property type="evidence" value="ECO:0007669"/>
    <property type="project" value="TreeGrafter"/>
</dbReference>
<dbReference type="InterPro" id="IPR013332">
    <property type="entry name" value="KPR_N"/>
</dbReference>
<evidence type="ECO:0000256" key="10">
    <source>
        <dbReference type="RuleBase" id="RU362068"/>
    </source>
</evidence>